<organism evidence="2 3">
    <name type="scientific">Pipra filicauda</name>
    <name type="common">Wire-tailed manakin</name>
    <dbReference type="NCBI Taxonomy" id="649802"/>
    <lineage>
        <taxon>Eukaryota</taxon>
        <taxon>Metazoa</taxon>
        <taxon>Chordata</taxon>
        <taxon>Craniata</taxon>
        <taxon>Vertebrata</taxon>
        <taxon>Euteleostomi</taxon>
        <taxon>Archelosauria</taxon>
        <taxon>Archosauria</taxon>
        <taxon>Dinosauria</taxon>
        <taxon>Saurischia</taxon>
        <taxon>Theropoda</taxon>
        <taxon>Coelurosauria</taxon>
        <taxon>Aves</taxon>
        <taxon>Neognathae</taxon>
        <taxon>Neoaves</taxon>
        <taxon>Telluraves</taxon>
        <taxon>Australaves</taxon>
        <taxon>Passeriformes</taxon>
        <taxon>Pipridae</taxon>
        <taxon>Pipra</taxon>
    </lineage>
</organism>
<gene>
    <name evidence="3" type="primary">LOC114001276</name>
</gene>
<feature type="compositionally biased region" description="Low complexity" evidence="1">
    <location>
        <begin position="266"/>
        <end position="284"/>
    </location>
</feature>
<dbReference type="AlphaFoldDB" id="A0A7R5K1I5"/>
<evidence type="ECO:0000313" key="2">
    <source>
        <dbReference type="Proteomes" id="UP000504627"/>
    </source>
</evidence>
<evidence type="ECO:0000313" key="3">
    <source>
        <dbReference type="RefSeq" id="XP_039234861.1"/>
    </source>
</evidence>
<feature type="compositionally biased region" description="Basic residues" evidence="1">
    <location>
        <begin position="89"/>
        <end position="98"/>
    </location>
</feature>
<feature type="compositionally biased region" description="Low complexity" evidence="1">
    <location>
        <begin position="489"/>
        <end position="512"/>
    </location>
</feature>
<feature type="compositionally biased region" description="Basic residues" evidence="1">
    <location>
        <begin position="301"/>
        <end position="313"/>
    </location>
</feature>
<feature type="compositionally biased region" description="Polar residues" evidence="1">
    <location>
        <begin position="7"/>
        <end position="20"/>
    </location>
</feature>
<name>A0A7R5K1I5_9PASS</name>
<dbReference type="InParanoid" id="A0A7R5K1I5"/>
<dbReference type="Proteomes" id="UP000504627">
    <property type="component" value="Unplaced"/>
</dbReference>
<proteinExistence type="predicted"/>
<dbReference type="RefSeq" id="XP_039234861.1">
    <property type="nucleotide sequence ID" value="XM_039378927.1"/>
</dbReference>
<feature type="compositionally biased region" description="Low complexity" evidence="1">
    <location>
        <begin position="209"/>
        <end position="237"/>
    </location>
</feature>
<keyword evidence="2" id="KW-1185">Reference proteome</keyword>
<feature type="compositionally biased region" description="Low complexity" evidence="1">
    <location>
        <begin position="172"/>
        <end position="188"/>
    </location>
</feature>
<reference evidence="3" key="1">
    <citation type="submission" date="2025-08" db="UniProtKB">
        <authorList>
            <consortium name="RefSeq"/>
        </authorList>
    </citation>
    <scope>IDENTIFICATION</scope>
    <source>
        <tissue evidence="3">Muscle</tissue>
    </source>
</reference>
<feature type="compositionally biased region" description="Polar residues" evidence="1">
    <location>
        <begin position="27"/>
        <end position="36"/>
    </location>
</feature>
<evidence type="ECO:0000256" key="1">
    <source>
        <dbReference type="SAM" id="MobiDB-lite"/>
    </source>
</evidence>
<sequence length="559" mass="57065">MNELTVLKSQQRQRNVTHVTSKPKRSLTLNGGNSSPAPAWNLARHVRQCRGSPPPRPDSGTMQGQRCGPSAPSHRCHGTPGTGNSGGTRHGRRARWNRAVRGQRDGAGQFGGSEMEPGSSGAAHRGRTALRTGPRQGAPPGSGGGAAALSRESARTGPRKRLGLVYVRSRNSSAKAGSAAPGTASAPAPAEPLPPGDGSPGLFYRGHLSAGRAAPARRGSGGARARVADGAVAPEAARPLRRPRGSRALLPERGLLKDGAGGFGSAPGTSTRSGPGSRGCGPRRATGRRGPEAAGVDARRVSARSRLRPKLRNLLRERGGGDTQTQALSGVPGEQEAGGHCAPPPPSATGGEQARRGGRGRCRPAAARTAEAALLPRSIGPAKAATSLLGPSSVSGCRLSGSAPGPRPGGGGGVPPVSRAEPVSAAGPPFKAQHLRARRAEAPLARSTARVPAGRLDAGEPGGLCGQAETEPSRGLAARRPLPALEGLSPVSGRARGPPGGPVSPAGAASSSFQRRREPEPRRGRREQVASPPPSQRTQAARKRAWTQLMGLYREPDTL</sequence>
<feature type="compositionally biased region" description="Low complexity" evidence="1">
    <location>
        <begin position="363"/>
        <end position="377"/>
    </location>
</feature>
<accession>A0A7R5K1I5</accession>
<protein>
    <submittedName>
        <fullName evidence="3">Collagen alpha-1(I) chain-like</fullName>
    </submittedName>
</protein>
<dbReference type="GeneID" id="114001276"/>
<feature type="compositionally biased region" description="Basic and acidic residues" evidence="1">
    <location>
        <begin position="515"/>
        <end position="528"/>
    </location>
</feature>
<feature type="region of interest" description="Disordered" evidence="1">
    <location>
        <begin position="1"/>
        <end position="559"/>
    </location>
</feature>